<name>F4RR31_MELLP</name>
<dbReference type="GO" id="GO:0016791">
    <property type="term" value="F:phosphatase activity"/>
    <property type="evidence" value="ECO:0007669"/>
    <property type="project" value="TreeGrafter"/>
</dbReference>
<dbReference type="HOGENOM" id="CLU_039184_1_0_1"/>
<dbReference type="AlphaFoldDB" id="F4RR31"/>
<keyword evidence="2" id="KW-1185">Reference proteome</keyword>
<sequence length="213" mass="23457">MSSKRIHLVRHAQADHNVDFDNHSFPDAALTPTGKEQCIGLNERTSMNIQKSAQLLVTSPLRRTLQTTLIGFPQLIHKLGGRSAIIALPQLQENGCSPADTGSSRSELEGDKEFEGIDFSLLADGWNSKSGVWSSDKHSLKHRAGWTRTWLAARPEEEIVVVSHGGALRYITEDYAGDEPWGNTEYRTYTVSNELSKYGGPKLILATPQASLS</sequence>
<dbReference type="RefSeq" id="XP_007411506.1">
    <property type="nucleotide sequence ID" value="XM_007411444.1"/>
</dbReference>
<dbReference type="GeneID" id="18927602"/>
<dbReference type="OrthoDB" id="496981at2759"/>
<protein>
    <recommendedName>
        <fullName evidence="3">Phosphoglycerate mutase-like protein</fullName>
    </recommendedName>
</protein>
<dbReference type="CDD" id="cd07067">
    <property type="entry name" value="HP_PGM_like"/>
    <property type="match status" value="1"/>
</dbReference>
<evidence type="ECO:0000313" key="1">
    <source>
        <dbReference type="EMBL" id="EGG05141.1"/>
    </source>
</evidence>
<dbReference type="InterPro" id="IPR029033">
    <property type="entry name" value="His_PPase_superfam"/>
</dbReference>
<dbReference type="SMART" id="SM00855">
    <property type="entry name" value="PGAM"/>
    <property type="match status" value="1"/>
</dbReference>
<proteinExistence type="predicted"/>
<evidence type="ECO:0000313" key="2">
    <source>
        <dbReference type="Proteomes" id="UP000001072"/>
    </source>
</evidence>
<dbReference type="InterPro" id="IPR050275">
    <property type="entry name" value="PGM_Phosphatase"/>
</dbReference>
<dbReference type="PANTHER" id="PTHR48100:SF54">
    <property type="entry name" value="PHOSPHATASE SPAC5H10.03-RELATED"/>
    <property type="match status" value="1"/>
</dbReference>
<dbReference type="FunCoup" id="F4RR31">
    <property type="interactions" value="283"/>
</dbReference>
<dbReference type="PANTHER" id="PTHR48100">
    <property type="entry name" value="BROAD-SPECIFICITY PHOSPHATASE YOR283W-RELATED"/>
    <property type="match status" value="1"/>
</dbReference>
<organism evidence="2">
    <name type="scientific">Melampsora larici-populina (strain 98AG31 / pathotype 3-4-7)</name>
    <name type="common">Poplar leaf rust fungus</name>
    <dbReference type="NCBI Taxonomy" id="747676"/>
    <lineage>
        <taxon>Eukaryota</taxon>
        <taxon>Fungi</taxon>
        <taxon>Dikarya</taxon>
        <taxon>Basidiomycota</taxon>
        <taxon>Pucciniomycotina</taxon>
        <taxon>Pucciniomycetes</taxon>
        <taxon>Pucciniales</taxon>
        <taxon>Melampsoraceae</taxon>
        <taxon>Melampsora</taxon>
    </lineage>
</organism>
<dbReference type="Pfam" id="PF00300">
    <property type="entry name" value="His_Phos_1"/>
    <property type="match status" value="1"/>
</dbReference>
<dbReference type="Gene3D" id="3.40.50.1240">
    <property type="entry name" value="Phosphoglycerate mutase-like"/>
    <property type="match status" value="1"/>
</dbReference>
<reference evidence="2" key="1">
    <citation type="journal article" date="2011" name="Proc. Natl. Acad. Sci. U.S.A.">
        <title>Obligate biotrophy features unraveled by the genomic analysis of rust fungi.</title>
        <authorList>
            <person name="Duplessis S."/>
            <person name="Cuomo C.A."/>
            <person name="Lin Y.-C."/>
            <person name="Aerts A."/>
            <person name="Tisserant E."/>
            <person name="Veneault-Fourrey C."/>
            <person name="Joly D.L."/>
            <person name="Hacquard S."/>
            <person name="Amselem J."/>
            <person name="Cantarel B.L."/>
            <person name="Chiu R."/>
            <person name="Coutinho P.M."/>
            <person name="Feau N."/>
            <person name="Field M."/>
            <person name="Frey P."/>
            <person name="Gelhaye E."/>
            <person name="Goldberg J."/>
            <person name="Grabherr M.G."/>
            <person name="Kodira C.D."/>
            <person name="Kohler A."/>
            <person name="Kuees U."/>
            <person name="Lindquist E.A."/>
            <person name="Lucas S.M."/>
            <person name="Mago R."/>
            <person name="Mauceli E."/>
            <person name="Morin E."/>
            <person name="Murat C."/>
            <person name="Pangilinan J.L."/>
            <person name="Park R."/>
            <person name="Pearson M."/>
            <person name="Quesneville H."/>
            <person name="Rouhier N."/>
            <person name="Sakthikumar S."/>
            <person name="Salamov A.A."/>
            <person name="Schmutz J."/>
            <person name="Selles B."/>
            <person name="Shapiro H."/>
            <person name="Tanguay P."/>
            <person name="Tuskan G.A."/>
            <person name="Henrissat B."/>
            <person name="Van de Peer Y."/>
            <person name="Rouze P."/>
            <person name="Ellis J.G."/>
            <person name="Dodds P.N."/>
            <person name="Schein J.E."/>
            <person name="Zhong S."/>
            <person name="Hamelin R.C."/>
            <person name="Grigoriev I.V."/>
            <person name="Szabo L.J."/>
            <person name="Martin F."/>
        </authorList>
    </citation>
    <scope>NUCLEOTIDE SEQUENCE [LARGE SCALE GENOMIC DNA]</scope>
    <source>
        <strain evidence="2">98AG31 / pathotype 3-4-7</strain>
    </source>
</reference>
<dbReference type="EMBL" id="GL883114">
    <property type="protein sequence ID" value="EGG05141.1"/>
    <property type="molecule type" value="Genomic_DNA"/>
</dbReference>
<evidence type="ECO:0008006" key="3">
    <source>
        <dbReference type="Google" id="ProtNLM"/>
    </source>
</evidence>
<dbReference type="eggNOG" id="KOG4754">
    <property type="taxonomic scope" value="Eukaryota"/>
</dbReference>
<dbReference type="Proteomes" id="UP000001072">
    <property type="component" value="Unassembled WGS sequence"/>
</dbReference>
<gene>
    <name evidence="1" type="ORF">MELLADRAFT_36993</name>
</gene>
<dbReference type="GO" id="GO:0005737">
    <property type="term" value="C:cytoplasm"/>
    <property type="evidence" value="ECO:0007669"/>
    <property type="project" value="TreeGrafter"/>
</dbReference>
<dbReference type="InterPro" id="IPR013078">
    <property type="entry name" value="His_Pase_superF_clade-1"/>
</dbReference>
<dbReference type="VEuPathDB" id="FungiDB:MELLADRAFT_36993"/>
<dbReference type="KEGG" id="mlr:MELLADRAFT_36993"/>
<dbReference type="SUPFAM" id="SSF53254">
    <property type="entry name" value="Phosphoglycerate mutase-like"/>
    <property type="match status" value="1"/>
</dbReference>
<dbReference type="InParanoid" id="F4RR31"/>
<accession>F4RR31</accession>